<protein>
    <submittedName>
        <fullName evidence="1">Uncharacterized protein</fullName>
    </submittedName>
</protein>
<comment type="caution">
    <text evidence="1">The sequence shown here is derived from an EMBL/GenBank/DDBJ whole genome shotgun (WGS) entry which is preliminary data.</text>
</comment>
<dbReference type="Proteomes" id="UP000828048">
    <property type="component" value="Chromosome 3"/>
</dbReference>
<evidence type="ECO:0000313" key="1">
    <source>
        <dbReference type="EMBL" id="KAH7858074.1"/>
    </source>
</evidence>
<keyword evidence="2" id="KW-1185">Reference proteome</keyword>
<accession>A0ACB7YXR7</accession>
<sequence>MAASGEEEVDYESDPEEAKRSLTMRRREASDDEEEIEGDEERERKVDSRAVIESDGESDGQGAPAEYEEEELEMEEEELEDYDEEEVEEEEVLVVVDEEYELRGGGNRGEVVETVRKKELEEERGREMEGAKQVDEEEEEGEKKENEPFAVPTAGAFYMHDDRFRGNVGGRNRRTFVGKRLWESKDERKWGHDKFEEITVQDRHYEEGARNSRGRYRAREKTRGADRGYPSAGNKSRAYNNNNQIQGPKSVRGRGPRRYEPSRKNYGGAPPMPNKNRSGKPIEKTLHDSSEREPMASSNSKSDPAPYRTQMFASSLNSASPPFYPSSSSNKEPSLTPKRDEKAVNRNLPNSNTMVRGKSVVGSVGMEKLNINGSASATCGKPSTTSQLPFSGSSSVNNTQPLQSRAQGRGVAPHNQVNRASPPTQLHNVQRNPVQTRVQPSLQASIQQLGQSPGSGSQTSSPPKTALSMTSFQPTKVGSPSESGKSNTALVGKGRGGIQASGRGSFPYGGAQVMGASGNMGSGHGDPNFAFLPVMPFGGQHPGLPAVGMAFPGYVGQPQLGMGNSEMAWLPVLAGAAGALGAAYCSPYLAVDGAYHPRPSGQTSSSGATSKENNANKPNNELKPSQRSEAASDEFGQRQKNTRRQVECHNLSSMQNIPFPPVISLRFHFYLCCNRLWFSYWIYVNIFLLWLQIYRDEFWPVKHIYHTYLDKLIRASFQAHCDIRHLFWSTLGRNIFHDKLRKTLQPVPGSSSLCKFAVFQWLVFLVRIVGRLLPNLGINI</sequence>
<proteinExistence type="predicted"/>
<dbReference type="EMBL" id="CM037153">
    <property type="protein sequence ID" value="KAH7858074.1"/>
    <property type="molecule type" value="Genomic_DNA"/>
</dbReference>
<name>A0ACB7YXR7_9ERIC</name>
<organism evidence="1 2">
    <name type="scientific">Vaccinium darrowii</name>
    <dbReference type="NCBI Taxonomy" id="229202"/>
    <lineage>
        <taxon>Eukaryota</taxon>
        <taxon>Viridiplantae</taxon>
        <taxon>Streptophyta</taxon>
        <taxon>Embryophyta</taxon>
        <taxon>Tracheophyta</taxon>
        <taxon>Spermatophyta</taxon>
        <taxon>Magnoliopsida</taxon>
        <taxon>eudicotyledons</taxon>
        <taxon>Gunneridae</taxon>
        <taxon>Pentapetalae</taxon>
        <taxon>asterids</taxon>
        <taxon>Ericales</taxon>
        <taxon>Ericaceae</taxon>
        <taxon>Vaccinioideae</taxon>
        <taxon>Vaccinieae</taxon>
        <taxon>Vaccinium</taxon>
    </lineage>
</organism>
<reference evidence="1 2" key="1">
    <citation type="journal article" date="2021" name="Hortic Res">
        <title>High-quality reference genome and annotation aids understanding of berry development for evergreen blueberry (Vaccinium darrowii).</title>
        <authorList>
            <person name="Yu J."/>
            <person name="Hulse-Kemp A.M."/>
            <person name="Babiker E."/>
            <person name="Staton M."/>
        </authorList>
    </citation>
    <scope>NUCLEOTIDE SEQUENCE [LARGE SCALE GENOMIC DNA]</scope>
    <source>
        <strain evidence="2">cv. NJ 8807/NJ 8810</strain>
        <tissue evidence="1">Young leaf</tissue>
    </source>
</reference>
<gene>
    <name evidence="1" type="ORF">Vadar_019736</name>
</gene>
<evidence type="ECO:0000313" key="2">
    <source>
        <dbReference type="Proteomes" id="UP000828048"/>
    </source>
</evidence>